<feature type="coiled-coil region" evidence="2">
    <location>
        <begin position="326"/>
        <end position="371"/>
    </location>
</feature>
<dbReference type="HOGENOM" id="CLU_566338_0_0_1"/>
<keyword evidence="2" id="KW-0175">Coiled coil</keyword>
<dbReference type="InterPro" id="IPR035979">
    <property type="entry name" value="RBD_domain_sf"/>
</dbReference>
<dbReference type="CDD" id="cd00590">
    <property type="entry name" value="RRM_SF"/>
    <property type="match status" value="1"/>
</dbReference>
<keyword evidence="6" id="KW-1185">Reference proteome</keyword>
<protein>
    <recommendedName>
        <fullName evidence="4">RRM domain-containing protein</fullName>
    </recommendedName>
</protein>
<evidence type="ECO:0000256" key="3">
    <source>
        <dbReference type="SAM" id="MobiDB-lite"/>
    </source>
</evidence>
<evidence type="ECO:0000313" key="6">
    <source>
        <dbReference type="Proteomes" id="UP000007148"/>
    </source>
</evidence>
<dbReference type="InterPro" id="IPR000504">
    <property type="entry name" value="RRM_dom"/>
</dbReference>
<dbReference type="AlphaFoldDB" id="G4TL69"/>
<dbReference type="EMBL" id="CAFZ01000146">
    <property type="protein sequence ID" value="CCA72069.1"/>
    <property type="molecule type" value="Genomic_DNA"/>
</dbReference>
<reference evidence="5 6" key="1">
    <citation type="journal article" date="2011" name="PLoS Pathog.">
        <title>Endophytic Life Strategies Decoded by Genome and Transcriptome Analyses of the Mutualistic Root Symbiont Piriformospora indica.</title>
        <authorList>
            <person name="Zuccaro A."/>
            <person name="Lahrmann U."/>
            <person name="Guldener U."/>
            <person name="Langen G."/>
            <person name="Pfiffi S."/>
            <person name="Biedenkopf D."/>
            <person name="Wong P."/>
            <person name="Samans B."/>
            <person name="Grimm C."/>
            <person name="Basiewicz M."/>
            <person name="Murat C."/>
            <person name="Martin F."/>
            <person name="Kogel K.H."/>
        </authorList>
    </citation>
    <scope>NUCLEOTIDE SEQUENCE [LARGE SCALE GENOMIC DNA]</scope>
    <source>
        <strain evidence="5 6">DSM 11827</strain>
    </source>
</reference>
<proteinExistence type="predicted"/>
<dbReference type="Proteomes" id="UP000007148">
    <property type="component" value="Unassembled WGS sequence"/>
</dbReference>
<comment type="caution">
    <text evidence="5">The sequence shown here is derived from an EMBL/GenBank/DDBJ whole genome shotgun (WGS) entry which is preliminary data.</text>
</comment>
<name>G4TL69_SERID</name>
<evidence type="ECO:0000313" key="5">
    <source>
        <dbReference type="EMBL" id="CCA72069.1"/>
    </source>
</evidence>
<evidence type="ECO:0000256" key="1">
    <source>
        <dbReference type="PROSITE-ProRule" id="PRU00176"/>
    </source>
</evidence>
<dbReference type="SUPFAM" id="SSF54928">
    <property type="entry name" value="RNA-binding domain, RBD"/>
    <property type="match status" value="1"/>
</dbReference>
<dbReference type="GO" id="GO:0003723">
    <property type="term" value="F:RNA binding"/>
    <property type="evidence" value="ECO:0007669"/>
    <property type="project" value="UniProtKB-UniRule"/>
</dbReference>
<gene>
    <name evidence="5" type="ORF">PIIN_06005</name>
</gene>
<feature type="region of interest" description="Disordered" evidence="3">
    <location>
        <begin position="79"/>
        <end position="134"/>
    </location>
</feature>
<sequence>MLEDVDKSLTERAVWEELSSFGAVDRVQFFRDGGREHVFVTFLKADGAQRALAGHSRLRISSLNRRLLGKYDAPSRYLPELHDTLPGRSRLRREAPSELHEREIRPARQPQRQHSTPPNPTTPSPSINLSSARAEVSATLPAIGTDTNLPSPKRVDLLHRLQPPDTIPSAADAGVGTPTSQSAVSHLIDRIHGSPNPPSLLQRVHGDIHSASPAGTASIQESALSARLSPMKPSILQRVEGAQLHRTASLSSLVTSRSDGEISVNLMESEPLEQRYEDSRNHLVRIQEGLARIQTDHKSIGVHHNQSLQEEERSRVSDPEMHSPTIMFLKERLALSEKMLEEERERSKQVEEDLRRQLDDKEQVIVNLRSQISHIFTEAVGVQVSSTPADAFTLHRYSNEVKPVGDTSMEGVEMTPLHPMDEVSAQYPRSQRFIPQSQIITVGPALFEAFRRLDQIVGMVSSSGPDPENSEPVRKKRKLDES</sequence>
<accession>G4TL69</accession>
<keyword evidence="1" id="KW-0694">RNA-binding</keyword>
<dbReference type="PROSITE" id="PS50102">
    <property type="entry name" value="RRM"/>
    <property type="match status" value="1"/>
</dbReference>
<dbReference type="InterPro" id="IPR012677">
    <property type="entry name" value="Nucleotide-bd_a/b_plait_sf"/>
</dbReference>
<feature type="region of interest" description="Disordered" evidence="3">
    <location>
        <begin position="460"/>
        <end position="482"/>
    </location>
</feature>
<evidence type="ECO:0000256" key="2">
    <source>
        <dbReference type="SAM" id="Coils"/>
    </source>
</evidence>
<organism evidence="5 6">
    <name type="scientific">Serendipita indica (strain DSM 11827)</name>
    <name type="common">Root endophyte fungus</name>
    <name type="synonym">Piriformospora indica</name>
    <dbReference type="NCBI Taxonomy" id="1109443"/>
    <lineage>
        <taxon>Eukaryota</taxon>
        <taxon>Fungi</taxon>
        <taxon>Dikarya</taxon>
        <taxon>Basidiomycota</taxon>
        <taxon>Agaricomycotina</taxon>
        <taxon>Agaricomycetes</taxon>
        <taxon>Sebacinales</taxon>
        <taxon>Serendipitaceae</taxon>
        <taxon>Serendipita</taxon>
    </lineage>
</organism>
<feature type="compositionally biased region" description="Basic and acidic residues" evidence="3">
    <location>
        <begin position="92"/>
        <end position="106"/>
    </location>
</feature>
<feature type="domain" description="RRM" evidence="4">
    <location>
        <begin position="1"/>
        <end position="78"/>
    </location>
</feature>
<dbReference type="InParanoid" id="G4TL69"/>
<dbReference type="Gene3D" id="3.30.70.330">
    <property type="match status" value="1"/>
</dbReference>
<evidence type="ECO:0000259" key="4">
    <source>
        <dbReference type="PROSITE" id="PS50102"/>
    </source>
</evidence>